<organism evidence="2 3">
    <name type="scientific">Microbacterium hydrocarbonoxydans</name>
    <dbReference type="NCBI Taxonomy" id="273678"/>
    <lineage>
        <taxon>Bacteria</taxon>
        <taxon>Bacillati</taxon>
        <taxon>Actinomycetota</taxon>
        <taxon>Actinomycetes</taxon>
        <taxon>Micrococcales</taxon>
        <taxon>Microbacteriaceae</taxon>
        <taxon>Microbacterium</taxon>
    </lineage>
</organism>
<proteinExistence type="predicted"/>
<protein>
    <submittedName>
        <fullName evidence="2">Uncharacterized protein</fullName>
    </submittedName>
</protein>
<dbReference type="RefSeq" id="WP_045257169.1">
    <property type="nucleotide sequence ID" value="NZ_JYJB01000008.1"/>
</dbReference>
<sequence length="192" mass="20286">MSKIIEALGALAPFAGIALLFVYRSRSPRPAALGMLGAGLAGLGSIAGLLGDRVAFFGSSDELLERLEGWALVRLVLLVTGTAILVIAAAAGTSRGRAHRWSLIAAALLFTVAGTALRFVHIDLGDDHHGLQLLVTMAIEMLQFGLLGIGILVLCIAVVSRRVDDGRPEPLRLARAAAQRAWQAYQRSGRRG</sequence>
<keyword evidence="3" id="KW-1185">Reference proteome</keyword>
<feature type="transmembrane region" description="Helical" evidence="1">
    <location>
        <begin position="6"/>
        <end position="23"/>
    </location>
</feature>
<feature type="transmembrane region" description="Helical" evidence="1">
    <location>
        <begin position="71"/>
        <end position="91"/>
    </location>
</feature>
<dbReference type="EMBL" id="JYJB01000008">
    <property type="protein sequence ID" value="KJL47892.1"/>
    <property type="molecule type" value="Genomic_DNA"/>
</dbReference>
<dbReference type="Proteomes" id="UP000033900">
    <property type="component" value="Unassembled WGS sequence"/>
</dbReference>
<feature type="transmembrane region" description="Helical" evidence="1">
    <location>
        <begin position="103"/>
        <end position="121"/>
    </location>
</feature>
<keyword evidence="1" id="KW-0812">Transmembrane</keyword>
<keyword evidence="1" id="KW-1133">Transmembrane helix</keyword>
<dbReference type="AlphaFoldDB" id="A0A0M2HMC4"/>
<dbReference type="PATRIC" id="fig|273678.4.peg.1518"/>
<name>A0A0M2HMC4_9MICO</name>
<dbReference type="STRING" id="273678.RS84_01520"/>
<evidence type="ECO:0000313" key="2">
    <source>
        <dbReference type="EMBL" id="KJL47892.1"/>
    </source>
</evidence>
<evidence type="ECO:0000256" key="1">
    <source>
        <dbReference type="SAM" id="Phobius"/>
    </source>
</evidence>
<feature type="transmembrane region" description="Helical" evidence="1">
    <location>
        <begin position="30"/>
        <end position="51"/>
    </location>
</feature>
<gene>
    <name evidence="2" type="ORF">RS84_01520</name>
</gene>
<keyword evidence="1" id="KW-0472">Membrane</keyword>
<reference evidence="2 3" key="1">
    <citation type="submission" date="2015-02" db="EMBL/GenBank/DDBJ databases">
        <title>Draft genome sequences of ten Microbacterium spp. with emphasis on heavy metal contaminated environments.</title>
        <authorList>
            <person name="Corretto E."/>
        </authorList>
    </citation>
    <scope>NUCLEOTIDE SEQUENCE [LARGE SCALE GENOMIC DNA]</scope>
    <source>
        <strain evidence="2 3">SA35</strain>
    </source>
</reference>
<evidence type="ECO:0000313" key="3">
    <source>
        <dbReference type="Proteomes" id="UP000033900"/>
    </source>
</evidence>
<comment type="caution">
    <text evidence="2">The sequence shown here is derived from an EMBL/GenBank/DDBJ whole genome shotgun (WGS) entry which is preliminary data.</text>
</comment>
<accession>A0A0M2HMC4</accession>
<feature type="transmembrane region" description="Helical" evidence="1">
    <location>
        <begin position="141"/>
        <end position="159"/>
    </location>
</feature>